<dbReference type="AlphaFoldDB" id="C4G8E2"/>
<proteinExistence type="predicted"/>
<organism evidence="2 3">
    <name type="scientific">Shuttleworthella satelles DSM 14600</name>
    <dbReference type="NCBI Taxonomy" id="626523"/>
    <lineage>
        <taxon>Bacteria</taxon>
        <taxon>Bacillati</taxon>
        <taxon>Bacillota</taxon>
        <taxon>Clostridia</taxon>
        <taxon>Lachnospirales</taxon>
        <taxon>Lachnospiraceae</taxon>
        <taxon>Shuttleworthella</taxon>
    </lineage>
</organism>
<protein>
    <submittedName>
        <fullName evidence="2">Uncharacterized protein</fullName>
    </submittedName>
</protein>
<dbReference type="Proteomes" id="UP000003494">
    <property type="component" value="Unassembled WGS sequence"/>
</dbReference>
<name>C4G8E2_9FIRM</name>
<feature type="region of interest" description="Disordered" evidence="1">
    <location>
        <begin position="110"/>
        <end position="132"/>
    </location>
</feature>
<sequence>MKGPLVAALKEPQAVLFREFDKESVLKLCFRPFRYLFIHGFDQFSVVKIEAKPDQQGNGKFTQKRKDYSVDSAAYRDPADCKCTDQHDSAANSHMDDRLQEKRKTVIFIEEGRQSKAQSDEKRSEGHLGEEVVRSAEVALATEIHCDSDDTEYDGRDADCDKRVA</sequence>
<accession>C4G8E2</accession>
<evidence type="ECO:0000256" key="1">
    <source>
        <dbReference type="SAM" id="MobiDB-lite"/>
    </source>
</evidence>
<dbReference type="EMBL" id="ACIP02000001">
    <property type="protein sequence ID" value="EEP28889.1"/>
    <property type="molecule type" value="Genomic_DNA"/>
</dbReference>
<keyword evidence="3" id="KW-1185">Reference proteome</keyword>
<feature type="region of interest" description="Disordered" evidence="1">
    <location>
        <begin position="145"/>
        <end position="165"/>
    </location>
</feature>
<comment type="caution">
    <text evidence="2">The sequence shown here is derived from an EMBL/GenBank/DDBJ whole genome shotgun (WGS) entry which is preliminary data.</text>
</comment>
<dbReference type="HOGENOM" id="CLU_1609669_0_0_9"/>
<gene>
    <name evidence="2" type="ORF">GCWU000342_00238</name>
</gene>
<evidence type="ECO:0000313" key="2">
    <source>
        <dbReference type="EMBL" id="EEP28889.1"/>
    </source>
</evidence>
<evidence type="ECO:0000313" key="3">
    <source>
        <dbReference type="Proteomes" id="UP000003494"/>
    </source>
</evidence>
<dbReference type="STRING" id="626523.GCWU000342_00238"/>
<reference evidence="2" key="1">
    <citation type="submission" date="2009-04" db="EMBL/GenBank/DDBJ databases">
        <authorList>
            <person name="Weinstock G."/>
            <person name="Sodergren E."/>
            <person name="Clifton S."/>
            <person name="Fulton L."/>
            <person name="Fulton B."/>
            <person name="Courtney L."/>
            <person name="Fronick C."/>
            <person name="Harrison M."/>
            <person name="Strong C."/>
            <person name="Farmer C."/>
            <person name="Delahaunty K."/>
            <person name="Markovic C."/>
            <person name="Hall O."/>
            <person name="Minx P."/>
            <person name="Tomlinson C."/>
            <person name="Mitreva M."/>
            <person name="Nelson J."/>
            <person name="Hou S."/>
            <person name="Wollam A."/>
            <person name="Pepin K.H."/>
            <person name="Johnson M."/>
            <person name="Bhonagiri V."/>
            <person name="Nash W.E."/>
            <person name="Warren W."/>
            <person name="Chinwalla A."/>
            <person name="Mardis E.R."/>
            <person name="Wilson R.K."/>
        </authorList>
    </citation>
    <scope>NUCLEOTIDE SEQUENCE [LARGE SCALE GENOMIC DNA]</scope>
    <source>
        <strain evidence="2">DSM 14600</strain>
    </source>
</reference>